<keyword evidence="9" id="KW-1185">Reference proteome</keyword>
<dbReference type="InterPro" id="IPR017941">
    <property type="entry name" value="Rieske_2Fe-2S"/>
</dbReference>
<gene>
    <name evidence="8" type="ordered locus">MROS_1771</name>
</gene>
<evidence type="ECO:0000259" key="7">
    <source>
        <dbReference type="PROSITE" id="PS51296"/>
    </source>
</evidence>
<feature type="domain" description="Rieske" evidence="7">
    <location>
        <begin position="36"/>
        <end position="109"/>
    </location>
</feature>
<evidence type="ECO:0000256" key="3">
    <source>
        <dbReference type="ARBA" id="ARBA00023004"/>
    </source>
</evidence>
<dbReference type="RefSeq" id="WP_014856437.1">
    <property type="nucleotide sequence ID" value="NC_018178.1"/>
</dbReference>
<dbReference type="PROSITE" id="PS51296">
    <property type="entry name" value="RIESKE"/>
    <property type="match status" value="1"/>
</dbReference>
<accession>I6Z771</accession>
<keyword evidence="1" id="KW-0001">2Fe-2S</keyword>
<dbReference type="SUPFAM" id="SSF50022">
    <property type="entry name" value="ISP domain"/>
    <property type="match status" value="1"/>
</dbReference>
<dbReference type="eggNOG" id="COG0723">
    <property type="taxonomic scope" value="Bacteria"/>
</dbReference>
<evidence type="ECO:0000256" key="4">
    <source>
        <dbReference type="ARBA" id="ARBA00023014"/>
    </source>
</evidence>
<dbReference type="OrthoDB" id="9767869at2"/>
<dbReference type="GO" id="GO:0016020">
    <property type="term" value="C:membrane"/>
    <property type="evidence" value="ECO:0007669"/>
    <property type="project" value="InterPro"/>
</dbReference>
<comment type="cofactor">
    <cofactor evidence="6">
        <name>[2Fe-2S] cluster</name>
        <dbReference type="ChEBI" id="CHEBI:190135"/>
    </cofactor>
</comment>
<sequence length="127" mass="14151">MTRRKFFKTANKIFGLFLILIGLWAADDKKKQSAVRKVIIPGSLNEGVNFVGNVIVVKRGKSLEAFEAICTHLGCLLNRKIDNKIVCNCHGSEYNFNGEAIKGPAVKSLNKLVIHADKKSKNLYVYV</sequence>
<evidence type="ECO:0000256" key="2">
    <source>
        <dbReference type="ARBA" id="ARBA00022723"/>
    </source>
</evidence>
<evidence type="ECO:0000256" key="6">
    <source>
        <dbReference type="ARBA" id="ARBA00034078"/>
    </source>
</evidence>
<evidence type="ECO:0000256" key="5">
    <source>
        <dbReference type="ARBA" id="ARBA00023157"/>
    </source>
</evidence>
<evidence type="ECO:0000313" key="9">
    <source>
        <dbReference type="Proteomes" id="UP000009011"/>
    </source>
</evidence>
<dbReference type="STRING" id="1191523.MROS_1771"/>
<dbReference type="KEGG" id="mro:MROS_1771"/>
<dbReference type="AlphaFoldDB" id="I6Z771"/>
<keyword evidence="4" id="KW-0411">Iron-sulfur</keyword>
<dbReference type="GO" id="GO:0046872">
    <property type="term" value="F:metal ion binding"/>
    <property type="evidence" value="ECO:0007669"/>
    <property type="project" value="UniProtKB-KW"/>
</dbReference>
<dbReference type="InterPro" id="IPR014349">
    <property type="entry name" value="Rieske_Fe-S_prot"/>
</dbReference>
<dbReference type="GO" id="GO:0051537">
    <property type="term" value="F:2 iron, 2 sulfur cluster binding"/>
    <property type="evidence" value="ECO:0007669"/>
    <property type="project" value="UniProtKB-KW"/>
</dbReference>
<protein>
    <recommendedName>
        <fullName evidence="7">Rieske domain-containing protein</fullName>
    </recommendedName>
</protein>
<dbReference type="CDD" id="cd03467">
    <property type="entry name" value="Rieske"/>
    <property type="match status" value="1"/>
</dbReference>
<organism evidence="8 9">
    <name type="scientific">Melioribacter roseus (strain DSM 23840 / JCM 17771 / VKM B-2668 / P3M-2)</name>
    <dbReference type="NCBI Taxonomy" id="1191523"/>
    <lineage>
        <taxon>Bacteria</taxon>
        <taxon>Pseudomonadati</taxon>
        <taxon>Ignavibacteriota</taxon>
        <taxon>Ignavibacteria</taxon>
        <taxon>Ignavibacteriales</taxon>
        <taxon>Melioribacteraceae</taxon>
        <taxon>Melioribacter</taxon>
    </lineage>
</organism>
<dbReference type="Gene3D" id="2.102.10.10">
    <property type="entry name" value="Rieske [2Fe-2S] iron-sulphur domain"/>
    <property type="match status" value="1"/>
</dbReference>
<evidence type="ECO:0000313" key="8">
    <source>
        <dbReference type="EMBL" id="AFN75005.1"/>
    </source>
</evidence>
<dbReference type="HOGENOM" id="CLU_055690_1_1_10"/>
<dbReference type="InterPro" id="IPR036922">
    <property type="entry name" value="Rieske_2Fe-2S_sf"/>
</dbReference>
<dbReference type="Pfam" id="PF00355">
    <property type="entry name" value="Rieske"/>
    <property type="match status" value="1"/>
</dbReference>
<keyword evidence="2" id="KW-0479">Metal-binding</keyword>
<dbReference type="EMBL" id="CP003557">
    <property type="protein sequence ID" value="AFN75005.1"/>
    <property type="molecule type" value="Genomic_DNA"/>
</dbReference>
<evidence type="ECO:0000256" key="1">
    <source>
        <dbReference type="ARBA" id="ARBA00022714"/>
    </source>
</evidence>
<dbReference type="Proteomes" id="UP000009011">
    <property type="component" value="Chromosome"/>
</dbReference>
<keyword evidence="3" id="KW-0408">Iron</keyword>
<name>I6Z771_MELRP</name>
<keyword evidence="5" id="KW-1015">Disulfide bond</keyword>
<reference evidence="8 9" key="1">
    <citation type="journal article" date="2013" name="PLoS ONE">
        <title>Genomic analysis of Melioribacter roseus, facultatively anaerobic organotrophic bacterium representing a novel deep lineage within Bacteriodetes/Chlorobi group.</title>
        <authorList>
            <person name="Kadnikov V.V."/>
            <person name="Mardanov A.V."/>
            <person name="Podosokorskaya O.A."/>
            <person name="Gavrilov S.N."/>
            <person name="Kublanov I.V."/>
            <person name="Beletsky A.V."/>
            <person name="Bonch-Osmolovskaya E.A."/>
            <person name="Ravin N.V."/>
        </authorList>
    </citation>
    <scope>NUCLEOTIDE SEQUENCE [LARGE SCALE GENOMIC DNA]</scope>
    <source>
        <strain evidence="9">JCM 17771 / P3M-2</strain>
    </source>
</reference>
<dbReference type="PANTHER" id="PTHR10134">
    <property type="entry name" value="CYTOCHROME B-C1 COMPLEX SUBUNIT RIESKE, MITOCHONDRIAL"/>
    <property type="match status" value="1"/>
</dbReference>
<dbReference type="PRINTS" id="PR00162">
    <property type="entry name" value="RIESKE"/>
</dbReference>
<dbReference type="InterPro" id="IPR005805">
    <property type="entry name" value="Rieske_Fe-S_prot_C"/>
</dbReference>
<proteinExistence type="predicted"/>